<dbReference type="GO" id="GO:0016757">
    <property type="term" value="F:glycosyltransferase activity"/>
    <property type="evidence" value="ECO:0007669"/>
    <property type="project" value="InterPro"/>
</dbReference>
<name>A0A956SDG9_UNCEI</name>
<reference evidence="3" key="2">
    <citation type="journal article" date="2021" name="Microbiome">
        <title>Successional dynamics and alternative stable states in a saline activated sludge microbial community over 9 years.</title>
        <authorList>
            <person name="Wang Y."/>
            <person name="Ye J."/>
            <person name="Ju F."/>
            <person name="Liu L."/>
            <person name="Boyd J.A."/>
            <person name="Deng Y."/>
            <person name="Parks D.H."/>
            <person name="Jiang X."/>
            <person name="Yin X."/>
            <person name="Woodcroft B.J."/>
            <person name="Tyson G.W."/>
            <person name="Hugenholtz P."/>
            <person name="Polz M.F."/>
            <person name="Zhang T."/>
        </authorList>
    </citation>
    <scope>NUCLEOTIDE SEQUENCE</scope>
    <source>
        <strain evidence="3">HKST-UBA02</strain>
    </source>
</reference>
<dbReference type="SUPFAM" id="SSF53756">
    <property type="entry name" value="UDP-Glycosyltransferase/glycogen phosphorylase"/>
    <property type="match status" value="1"/>
</dbReference>
<evidence type="ECO:0000259" key="2">
    <source>
        <dbReference type="Pfam" id="PF13439"/>
    </source>
</evidence>
<dbReference type="CDD" id="cd03801">
    <property type="entry name" value="GT4_PimA-like"/>
    <property type="match status" value="1"/>
</dbReference>
<organism evidence="3 4">
    <name type="scientific">Eiseniibacteriota bacterium</name>
    <dbReference type="NCBI Taxonomy" id="2212470"/>
    <lineage>
        <taxon>Bacteria</taxon>
        <taxon>Candidatus Eiseniibacteriota</taxon>
    </lineage>
</organism>
<dbReference type="PANTHER" id="PTHR12526:SF636">
    <property type="entry name" value="BLL3647 PROTEIN"/>
    <property type="match status" value="1"/>
</dbReference>
<dbReference type="InterPro" id="IPR028098">
    <property type="entry name" value="Glyco_trans_4-like_N"/>
</dbReference>
<feature type="domain" description="Glycosyltransferase subfamily 4-like N-terminal" evidence="2">
    <location>
        <begin position="17"/>
        <end position="195"/>
    </location>
</feature>
<evidence type="ECO:0000313" key="4">
    <source>
        <dbReference type="Proteomes" id="UP000739538"/>
    </source>
</evidence>
<dbReference type="Pfam" id="PF00534">
    <property type="entry name" value="Glycos_transf_1"/>
    <property type="match status" value="1"/>
</dbReference>
<protein>
    <submittedName>
        <fullName evidence="3">Glycosyltransferase family 4 protein</fullName>
    </submittedName>
</protein>
<dbReference type="Pfam" id="PF13439">
    <property type="entry name" value="Glyco_transf_4"/>
    <property type="match status" value="1"/>
</dbReference>
<feature type="domain" description="Glycosyl transferase family 1" evidence="1">
    <location>
        <begin position="204"/>
        <end position="363"/>
    </location>
</feature>
<accession>A0A956SDG9</accession>
<comment type="caution">
    <text evidence="3">The sequence shown here is derived from an EMBL/GenBank/DDBJ whole genome shotgun (WGS) entry which is preliminary data.</text>
</comment>
<reference evidence="3" key="1">
    <citation type="submission" date="2020-04" db="EMBL/GenBank/DDBJ databases">
        <authorList>
            <person name="Zhang T."/>
        </authorList>
    </citation>
    <scope>NUCLEOTIDE SEQUENCE</scope>
    <source>
        <strain evidence="3">HKST-UBA02</strain>
    </source>
</reference>
<dbReference type="AlphaFoldDB" id="A0A956SDG9"/>
<proteinExistence type="predicted"/>
<dbReference type="Gene3D" id="3.40.50.2000">
    <property type="entry name" value="Glycogen Phosphorylase B"/>
    <property type="match status" value="2"/>
</dbReference>
<dbReference type="InterPro" id="IPR001296">
    <property type="entry name" value="Glyco_trans_1"/>
</dbReference>
<evidence type="ECO:0000259" key="1">
    <source>
        <dbReference type="Pfam" id="PF00534"/>
    </source>
</evidence>
<dbReference type="PANTHER" id="PTHR12526">
    <property type="entry name" value="GLYCOSYLTRANSFERASE"/>
    <property type="match status" value="1"/>
</dbReference>
<sequence>MRIAAFSRSTPAHFLAGGMERHLDQVVRGLAARGHDVTVFTTRLPSGATPDAETTGLQFRYIPNAFPGRYVGGWWGRSRRVFLAEHGASPFDVVFSQSAGAWGVMRLSPPKRPPCLAAMHGTTGGDVATAIRSRPLHPRTWAKVAMGLYHSYGYHRPLLPRCEAVVAVSDSVAARLEREVPGLELPIPVIRNGIALGDHATADPANSKEVLYAGRVIPDKGVFQLLRAFASLASRFTEYRLRYVGGGNCLDALVQEARDLGIADRVDFVGAVPHAEMSREFARAAVFVLPTLADEGLPLSMLEAMAAGLPILSVARGGVGEALNDGVEGRLLPVVTEESVAGALSELLEDAALRARFGLASRQRVETDFDERRMLDAYESALTHLAERRG</sequence>
<gene>
    <name evidence="3" type="ORF">KDA27_12685</name>
</gene>
<dbReference type="EMBL" id="JAGQHS010000061">
    <property type="protein sequence ID" value="MCA9756652.1"/>
    <property type="molecule type" value="Genomic_DNA"/>
</dbReference>
<evidence type="ECO:0000313" key="3">
    <source>
        <dbReference type="EMBL" id="MCA9756652.1"/>
    </source>
</evidence>
<dbReference type="Proteomes" id="UP000739538">
    <property type="component" value="Unassembled WGS sequence"/>
</dbReference>